<evidence type="ECO:0000313" key="5">
    <source>
        <dbReference type="WBParaSite" id="DME_0000131301-mRNA-1"/>
    </source>
</evidence>
<dbReference type="PANTHER" id="PTHR47027">
    <property type="entry name" value="REVERSE TRANSCRIPTASE DOMAIN-CONTAINING PROTEIN"/>
    <property type="match status" value="1"/>
</dbReference>
<dbReference type="InterPro" id="IPR043502">
    <property type="entry name" value="DNA/RNA_pol_sf"/>
</dbReference>
<accession>A0A0N4U3K6</accession>
<reference evidence="2 4" key="2">
    <citation type="submission" date="2018-11" db="EMBL/GenBank/DDBJ databases">
        <authorList>
            <consortium name="Pathogen Informatics"/>
        </authorList>
    </citation>
    <scope>NUCLEOTIDE SEQUENCE [LARGE SCALE GENOMIC DNA]</scope>
</reference>
<evidence type="ECO:0000313" key="4">
    <source>
        <dbReference type="Proteomes" id="UP000274756"/>
    </source>
</evidence>
<evidence type="ECO:0000313" key="3">
    <source>
        <dbReference type="Proteomes" id="UP000038040"/>
    </source>
</evidence>
<dbReference type="Pfam" id="PF00078">
    <property type="entry name" value="RVT_1"/>
    <property type="match status" value="1"/>
</dbReference>
<proteinExistence type="predicted"/>
<evidence type="ECO:0000259" key="1">
    <source>
        <dbReference type="PROSITE" id="PS50878"/>
    </source>
</evidence>
<reference evidence="5" key="1">
    <citation type="submission" date="2017-02" db="UniProtKB">
        <authorList>
            <consortium name="WormBaseParasite"/>
        </authorList>
    </citation>
    <scope>IDENTIFICATION</scope>
</reference>
<dbReference type="EMBL" id="UYYG01001153">
    <property type="protein sequence ID" value="VDN55700.1"/>
    <property type="molecule type" value="Genomic_DNA"/>
</dbReference>
<gene>
    <name evidence="2" type="ORF">DME_LOCUS5673</name>
</gene>
<dbReference type="Proteomes" id="UP000274756">
    <property type="component" value="Unassembled WGS sequence"/>
</dbReference>
<dbReference type="STRING" id="318479.A0A0N4U3K6"/>
<dbReference type="PROSITE" id="PS50878">
    <property type="entry name" value="RT_POL"/>
    <property type="match status" value="1"/>
</dbReference>
<dbReference type="WBParaSite" id="DME_0000131301-mRNA-1">
    <property type="protein sequence ID" value="DME_0000131301-mRNA-1"/>
    <property type="gene ID" value="DME_0000131301"/>
</dbReference>
<dbReference type="AlphaFoldDB" id="A0A0N4U3K6"/>
<dbReference type="InterPro" id="IPR000477">
    <property type="entry name" value="RT_dom"/>
</dbReference>
<organism evidence="3 5">
    <name type="scientific">Dracunculus medinensis</name>
    <name type="common">Guinea worm</name>
    <dbReference type="NCBI Taxonomy" id="318479"/>
    <lineage>
        <taxon>Eukaryota</taxon>
        <taxon>Metazoa</taxon>
        <taxon>Ecdysozoa</taxon>
        <taxon>Nematoda</taxon>
        <taxon>Chromadorea</taxon>
        <taxon>Rhabditida</taxon>
        <taxon>Spirurina</taxon>
        <taxon>Dracunculoidea</taxon>
        <taxon>Dracunculidae</taxon>
        <taxon>Dracunculus</taxon>
    </lineage>
</organism>
<dbReference type="PANTHER" id="PTHR47027:SF20">
    <property type="entry name" value="REVERSE TRANSCRIPTASE-LIKE PROTEIN WITH RNA-DIRECTED DNA POLYMERASE DOMAIN"/>
    <property type="match status" value="1"/>
</dbReference>
<dbReference type="SUPFAM" id="SSF56672">
    <property type="entry name" value="DNA/RNA polymerases"/>
    <property type="match status" value="1"/>
</dbReference>
<sequence length="189" mass="21656">MEHDGVAEKIIRLIKAFYKRTSAQICVYEEQIDLFEIRTSVRQGCILSPTIFNYAIDWIMDTACRHSRGVRISPEHHIIDLEYAADVVLFADNYNEMQVILNNVSETAARIGLSINVNKTKDFSSYVQEADKMPFFVNSLPVEEVPDFKYLGSTLIPNGRAKDDIITRITAARNAFFRQMVDETYMKSS</sequence>
<feature type="domain" description="Reverse transcriptase" evidence="1">
    <location>
        <begin position="1"/>
        <end position="155"/>
    </location>
</feature>
<name>A0A0N4U3K6_DRAME</name>
<keyword evidence="4" id="KW-1185">Reference proteome</keyword>
<protein>
    <submittedName>
        <fullName evidence="5">Reverse transcriptase domain-containing protein</fullName>
    </submittedName>
</protein>
<evidence type="ECO:0000313" key="2">
    <source>
        <dbReference type="EMBL" id="VDN55700.1"/>
    </source>
</evidence>
<dbReference type="Proteomes" id="UP000038040">
    <property type="component" value="Unplaced"/>
</dbReference>
<dbReference type="OrthoDB" id="5869373at2759"/>